<dbReference type="Pfam" id="PF00535">
    <property type="entry name" value="Glycos_transf_2"/>
    <property type="match status" value="1"/>
</dbReference>
<name>A0A239LD97_9BACT</name>
<feature type="domain" description="Glycosyltransferase 2-like" evidence="4">
    <location>
        <begin position="53"/>
        <end position="113"/>
    </location>
</feature>
<sequence>MSAHPRVLAVIVLYRMQAEASPAYRSLREALNALAPELRFAVALYDNSPVEHAPPEDFPCVYRHDPTNPGLAKPYNRALQLAKDKGAHWLLLLDQDTVVTPDYLEELTAAIEAVAGNAEVAAICPRLVDAGLVCSPIHPPTWGPPGAFPLEVTGIAPAAVQPFNSGALLRVDAVEAIGGFDTRFPLDYLDHATFAALQQRGGRIYLLRSALEHHLSSNEGGRTDPAFVARNLSMLDAEYRFYRIHGSATDRFLRRLRLLRAAAGRIVRRKEPGQTVRLLRAALRP</sequence>
<dbReference type="OrthoDB" id="119253at2"/>
<dbReference type="PANTHER" id="PTHR43179:SF12">
    <property type="entry name" value="GALACTOFURANOSYLTRANSFERASE GLFT2"/>
    <property type="match status" value="1"/>
</dbReference>
<keyword evidence="3 5" id="KW-0808">Transferase</keyword>
<evidence type="ECO:0000256" key="3">
    <source>
        <dbReference type="ARBA" id="ARBA00022679"/>
    </source>
</evidence>
<protein>
    <submittedName>
        <fullName evidence="5">Glycosyltransferase, GT2 family</fullName>
    </submittedName>
</protein>
<dbReference type="GO" id="GO:0016757">
    <property type="term" value="F:glycosyltransferase activity"/>
    <property type="evidence" value="ECO:0007669"/>
    <property type="project" value="UniProtKB-KW"/>
</dbReference>
<dbReference type="SUPFAM" id="SSF53448">
    <property type="entry name" value="Nucleotide-diphospho-sugar transferases"/>
    <property type="match status" value="1"/>
</dbReference>
<dbReference type="AlphaFoldDB" id="A0A239LD97"/>
<comment type="similarity">
    <text evidence="1">Belongs to the glycosyltransferase 2 family.</text>
</comment>
<organism evidence="5 6">
    <name type="scientific">Granulicella rosea</name>
    <dbReference type="NCBI Taxonomy" id="474952"/>
    <lineage>
        <taxon>Bacteria</taxon>
        <taxon>Pseudomonadati</taxon>
        <taxon>Acidobacteriota</taxon>
        <taxon>Terriglobia</taxon>
        <taxon>Terriglobales</taxon>
        <taxon>Acidobacteriaceae</taxon>
        <taxon>Granulicella</taxon>
    </lineage>
</organism>
<reference evidence="5 6" key="1">
    <citation type="submission" date="2017-06" db="EMBL/GenBank/DDBJ databases">
        <authorList>
            <person name="Kim H.J."/>
            <person name="Triplett B.A."/>
        </authorList>
    </citation>
    <scope>NUCLEOTIDE SEQUENCE [LARGE SCALE GENOMIC DNA]</scope>
    <source>
        <strain evidence="5 6">DSM 18704</strain>
    </source>
</reference>
<evidence type="ECO:0000313" key="5">
    <source>
        <dbReference type="EMBL" id="SNT27888.1"/>
    </source>
</evidence>
<evidence type="ECO:0000313" key="6">
    <source>
        <dbReference type="Proteomes" id="UP000198356"/>
    </source>
</evidence>
<proteinExistence type="inferred from homology"/>
<evidence type="ECO:0000259" key="4">
    <source>
        <dbReference type="Pfam" id="PF00535"/>
    </source>
</evidence>
<evidence type="ECO:0000256" key="2">
    <source>
        <dbReference type="ARBA" id="ARBA00022676"/>
    </source>
</evidence>
<dbReference type="RefSeq" id="WP_089409587.1">
    <property type="nucleotide sequence ID" value="NZ_FZOU01000006.1"/>
</dbReference>
<dbReference type="PANTHER" id="PTHR43179">
    <property type="entry name" value="RHAMNOSYLTRANSFERASE WBBL"/>
    <property type="match status" value="1"/>
</dbReference>
<gene>
    <name evidence="5" type="ORF">SAMN05421770_106276</name>
</gene>
<accession>A0A239LD97</accession>
<dbReference type="EMBL" id="FZOU01000006">
    <property type="protein sequence ID" value="SNT27888.1"/>
    <property type="molecule type" value="Genomic_DNA"/>
</dbReference>
<keyword evidence="2" id="KW-0328">Glycosyltransferase</keyword>
<evidence type="ECO:0000256" key="1">
    <source>
        <dbReference type="ARBA" id="ARBA00006739"/>
    </source>
</evidence>
<dbReference type="InterPro" id="IPR001173">
    <property type="entry name" value="Glyco_trans_2-like"/>
</dbReference>
<dbReference type="InterPro" id="IPR029044">
    <property type="entry name" value="Nucleotide-diphossugar_trans"/>
</dbReference>
<dbReference type="Proteomes" id="UP000198356">
    <property type="component" value="Unassembled WGS sequence"/>
</dbReference>
<dbReference type="Gene3D" id="3.90.550.10">
    <property type="entry name" value="Spore Coat Polysaccharide Biosynthesis Protein SpsA, Chain A"/>
    <property type="match status" value="1"/>
</dbReference>
<keyword evidence="6" id="KW-1185">Reference proteome</keyword>